<reference evidence="1" key="1">
    <citation type="submission" date="2020-08" db="EMBL/GenBank/DDBJ databases">
        <title>Multicomponent nature underlies the extraordinary mechanical properties of spider dragline silk.</title>
        <authorList>
            <person name="Kono N."/>
            <person name="Nakamura H."/>
            <person name="Mori M."/>
            <person name="Yoshida Y."/>
            <person name="Ohtoshi R."/>
            <person name="Malay A.D."/>
            <person name="Moran D.A.P."/>
            <person name="Tomita M."/>
            <person name="Numata K."/>
            <person name="Arakawa K."/>
        </authorList>
    </citation>
    <scope>NUCLEOTIDE SEQUENCE</scope>
</reference>
<gene>
    <name evidence="1" type="ORF">TNCV_258011</name>
</gene>
<evidence type="ECO:0000313" key="2">
    <source>
        <dbReference type="Proteomes" id="UP000887159"/>
    </source>
</evidence>
<sequence>MCRGRDSNPRPEEVQSNALPTRLSGLVANYACGIAPLEKEDSAPLSFCSRVFILERVMGPLYDSLGGISSVSICSAGSWYGFHTQYMDNFS</sequence>
<keyword evidence="2" id="KW-1185">Reference proteome</keyword>
<name>A0A8X6S3B0_TRICX</name>
<accession>A0A8X6S3B0</accession>
<comment type="caution">
    <text evidence="1">The sequence shown here is derived from an EMBL/GenBank/DDBJ whole genome shotgun (WGS) entry which is preliminary data.</text>
</comment>
<dbReference type="AlphaFoldDB" id="A0A8X6S3B0"/>
<dbReference type="Proteomes" id="UP000887159">
    <property type="component" value="Unassembled WGS sequence"/>
</dbReference>
<protein>
    <submittedName>
        <fullName evidence="1">Uncharacterized protein</fullName>
    </submittedName>
</protein>
<organism evidence="1 2">
    <name type="scientific">Trichonephila clavipes</name>
    <name type="common">Golden silk orbweaver</name>
    <name type="synonym">Nephila clavipes</name>
    <dbReference type="NCBI Taxonomy" id="2585209"/>
    <lineage>
        <taxon>Eukaryota</taxon>
        <taxon>Metazoa</taxon>
        <taxon>Ecdysozoa</taxon>
        <taxon>Arthropoda</taxon>
        <taxon>Chelicerata</taxon>
        <taxon>Arachnida</taxon>
        <taxon>Araneae</taxon>
        <taxon>Araneomorphae</taxon>
        <taxon>Entelegynae</taxon>
        <taxon>Araneoidea</taxon>
        <taxon>Nephilidae</taxon>
        <taxon>Trichonephila</taxon>
    </lineage>
</organism>
<proteinExistence type="predicted"/>
<dbReference type="EMBL" id="BMAU01021215">
    <property type="protein sequence ID" value="GFX99762.1"/>
    <property type="molecule type" value="Genomic_DNA"/>
</dbReference>
<evidence type="ECO:0000313" key="1">
    <source>
        <dbReference type="EMBL" id="GFX99762.1"/>
    </source>
</evidence>